<sequence length="151" mass="16851">MYGKVSELQSQRDSLAGELAEDFFLSESSDDKTLAELFPSIKLNFWDIYDTNDKQYLMPEGLRESNPDVIDIVASEPESLPMDHIILGGISQGNKTALLWLLSSGLQFGRFLDLRSWLPFDNTISDMAISTPEEKAAVPQICELINGPSSY</sequence>
<keyword evidence="2" id="KW-1185">Reference proteome</keyword>
<dbReference type="EMBL" id="MU253981">
    <property type="protein sequence ID" value="KAG9243402.1"/>
    <property type="molecule type" value="Genomic_DNA"/>
</dbReference>
<dbReference type="AlphaFoldDB" id="A0A9P8CE43"/>
<accession>A0A9P8CE43</accession>
<gene>
    <name evidence="1" type="ORF">BJ878DRAFT_481151</name>
</gene>
<name>A0A9P8CE43_9HELO</name>
<proteinExistence type="predicted"/>
<dbReference type="Proteomes" id="UP000887226">
    <property type="component" value="Unassembled WGS sequence"/>
</dbReference>
<evidence type="ECO:0000313" key="2">
    <source>
        <dbReference type="Proteomes" id="UP000887226"/>
    </source>
</evidence>
<dbReference type="InterPro" id="IPR029058">
    <property type="entry name" value="AB_hydrolase_fold"/>
</dbReference>
<organism evidence="1 2">
    <name type="scientific">Calycina marina</name>
    <dbReference type="NCBI Taxonomy" id="1763456"/>
    <lineage>
        <taxon>Eukaryota</taxon>
        <taxon>Fungi</taxon>
        <taxon>Dikarya</taxon>
        <taxon>Ascomycota</taxon>
        <taxon>Pezizomycotina</taxon>
        <taxon>Leotiomycetes</taxon>
        <taxon>Helotiales</taxon>
        <taxon>Pezizellaceae</taxon>
        <taxon>Calycina</taxon>
    </lineage>
</organism>
<protein>
    <submittedName>
        <fullName evidence="1">Uncharacterized protein</fullName>
    </submittedName>
</protein>
<comment type="caution">
    <text evidence="1">The sequence shown here is derived from an EMBL/GenBank/DDBJ whole genome shotgun (WGS) entry which is preliminary data.</text>
</comment>
<reference evidence="1" key="1">
    <citation type="journal article" date="2021" name="IMA Fungus">
        <title>Genomic characterization of three marine fungi, including Emericellopsis atlantica sp. nov. with signatures of a generalist lifestyle and marine biomass degradation.</title>
        <authorList>
            <person name="Hagestad O.C."/>
            <person name="Hou L."/>
            <person name="Andersen J.H."/>
            <person name="Hansen E.H."/>
            <person name="Altermark B."/>
            <person name="Li C."/>
            <person name="Kuhnert E."/>
            <person name="Cox R.J."/>
            <person name="Crous P.W."/>
            <person name="Spatafora J.W."/>
            <person name="Lail K."/>
            <person name="Amirebrahimi M."/>
            <person name="Lipzen A."/>
            <person name="Pangilinan J."/>
            <person name="Andreopoulos W."/>
            <person name="Hayes R.D."/>
            <person name="Ng V."/>
            <person name="Grigoriev I.V."/>
            <person name="Jackson S.A."/>
            <person name="Sutton T.D.S."/>
            <person name="Dobson A.D.W."/>
            <person name="Rama T."/>
        </authorList>
    </citation>
    <scope>NUCLEOTIDE SEQUENCE</scope>
    <source>
        <strain evidence="1">TRa3180A</strain>
    </source>
</reference>
<dbReference type="Gene3D" id="3.40.50.1820">
    <property type="entry name" value="alpha/beta hydrolase"/>
    <property type="match status" value="1"/>
</dbReference>
<evidence type="ECO:0000313" key="1">
    <source>
        <dbReference type="EMBL" id="KAG9243402.1"/>
    </source>
</evidence>
<dbReference type="OrthoDB" id="2418081at2759"/>